<evidence type="ECO:0008006" key="4">
    <source>
        <dbReference type="Google" id="ProtNLM"/>
    </source>
</evidence>
<accession>A0ABW3J701</accession>
<keyword evidence="1" id="KW-0732">Signal</keyword>
<name>A0ABW3J701_9HYPH</name>
<sequence>MTTKPCILAFGAALAGAVSLAGCTHPLDSYERLTAPDLTKPYIGRTKAQIVSCAGEPHSSISKPGGEILIYRYSGAGPVPGGTPKDWSCSASMMFSGDRLQEISYAPKDVESPYTENGKKKPNLPSCTFSLPRCSGA</sequence>
<organism evidence="2 3">
    <name type="scientific">Methyloligella solikamskensis</name>
    <dbReference type="NCBI Taxonomy" id="1177756"/>
    <lineage>
        <taxon>Bacteria</taxon>
        <taxon>Pseudomonadati</taxon>
        <taxon>Pseudomonadota</taxon>
        <taxon>Alphaproteobacteria</taxon>
        <taxon>Hyphomicrobiales</taxon>
        <taxon>Hyphomicrobiaceae</taxon>
        <taxon>Methyloligella</taxon>
    </lineage>
</organism>
<feature type="signal peptide" evidence="1">
    <location>
        <begin position="1"/>
        <end position="21"/>
    </location>
</feature>
<protein>
    <recommendedName>
        <fullName evidence="4">Lipoprotein</fullName>
    </recommendedName>
</protein>
<feature type="chain" id="PRO_5045103819" description="Lipoprotein" evidence="1">
    <location>
        <begin position="22"/>
        <end position="137"/>
    </location>
</feature>
<evidence type="ECO:0000313" key="3">
    <source>
        <dbReference type="Proteomes" id="UP001597102"/>
    </source>
</evidence>
<dbReference type="Proteomes" id="UP001597102">
    <property type="component" value="Unassembled WGS sequence"/>
</dbReference>
<dbReference type="EMBL" id="JBHTJO010000001">
    <property type="protein sequence ID" value="MFD0985915.1"/>
    <property type="molecule type" value="Genomic_DNA"/>
</dbReference>
<evidence type="ECO:0000313" key="2">
    <source>
        <dbReference type="EMBL" id="MFD0985915.1"/>
    </source>
</evidence>
<dbReference type="PROSITE" id="PS51257">
    <property type="entry name" value="PROKAR_LIPOPROTEIN"/>
    <property type="match status" value="1"/>
</dbReference>
<gene>
    <name evidence="2" type="ORF">ACFQ2F_02255</name>
</gene>
<comment type="caution">
    <text evidence="2">The sequence shown here is derived from an EMBL/GenBank/DDBJ whole genome shotgun (WGS) entry which is preliminary data.</text>
</comment>
<dbReference type="RefSeq" id="WP_379085085.1">
    <property type="nucleotide sequence ID" value="NZ_JBHTJO010000001.1"/>
</dbReference>
<keyword evidence="3" id="KW-1185">Reference proteome</keyword>
<evidence type="ECO:0000256" key="1">
    <source>
        <dbReference type="SAM" id="SignalP"/>
    </source>
</evidence>
<reference evidence="3" key="1">
    <citation type="journal article" date="2019" name="Int. J. Syst. Evol. Microbiol.">
        <title>The Global Catalogue of Microorganisms (GCM) 10K type strain sequencing project: providing services to taxonomists for standard genome sequencing and annotation.</title>
        <authorList>
            <consortium name="The Broad Institute Genomics Platform"/>
            <consortium name="The Broad Institute Genome Sequencing Center for Infectious Disease"/>
            <person name="Wu L."/>
            <person name="Ma J."/>
        </authorList>
    </citation>
    <scope>NUCLEOTIDE SEQUENCE [LARGE SCALE GENOMIC DNA]</scope>
    <source>
        <strain evidence="3">CCUG 61697</strain>
    </source>
</reference>
<proteinExistence type="predicted"/>